<feature type="transmembrane region" description="Helical" evidence="1">
    <location>
        <begin position="33"/>
        <end position="55"/>
    </location>
</feature>
<evidence type="ECO:0000256" key="1">
    <source>
        <dbReference type="SAM" id="Phobius"/>
    </source>
</evidence>
<reference evidence="2 3" key="1">
    <citation type="submission" date="2017-11" db="EMBL/GenBank/DDBJ databases">
        <title>Comparitive Functional Genomics of Dry Heat Resistant strains isolated from the Viking Spacecraft.</title>
        <authorList>
            <person name="Seuylemezian A."/>
            <person name="Cooper K."/>
            <person name="Vaishampayan P."/>
        </authorList>
    </citation>
    <scope>NUCLEOTIDE SEQUENCE [LARGE SCALE GENOMIC DNA]</scope>
    <source>
        <strain evidence="2 3">V32-6</strain>
    </source>
</reference>
<feature type="transmembrane region" description="Helical" evidence="1">
    <location>
        <begin position="92"/>
        <end position="112"/>
    </location>
</feature>
<feature type="transmembrane region" description="Helical" evidence="1">
    <location>
        <begin position="151"/>
        <end position="175"/>
    </location>
</feature>
<feature type="transmembrane region" description="Helical" evidence="1">
    <location>
        <begin position="62"/>
        <end position="86"/>
    </location>
</feature>
<dbReference type="RefSeq" id="WP_101646825.1">
    <property type="nucleotide sequence ID" value="NZ_PGVE01000028.1"/>
</dbReference>
<keyword evidence="3" id="KW-1185">Reference proteome</keyword>
<keyword evidence="1" id="KW-0812">Transmembrane</keyword>
<protein>
    <submittedName>
        <fullName evidence="2">Uncharacterized protein</fullName>
    </submittedName>
</protein>
<sequence length="197" mass="21250">MRAMRWVSSVFKTEHEITAVQNTKNRKLVVGSLLGAMAAILQSAGLIGGVGYAFSIMATGPIVLATVTSIQIGLLTYAVTTFLLVILHPSEVLVFLFTTGLLGIALGIGFKLYKTRSMVSVLGGIALTAGILILLYLFHFPVLGPSISSKVSGTVIVGVLLFGLLYSWIWMNLCIVGKKHLNKFMTRKFIQEKDESG</sequence>
<dbReference type="EMBL" id="PGVE01000028">
    <property type="protein sequence ID" value="PLS07084.1"/>
    <property type="molecule type" value="Genomic_DNA"/>
</dbReference>
<evidence type="ECO:0000313" key="3">
    <source>
        <dbReference type="Proteomes" id="UP000234950"/>
    </source>
</evidence>
<feature type="transmembrane region" description="Helical" evidence="1">
    <location>
        <begin position="119"/>
        <end position="139"/>
    </location>
</feature>
<accession>A0A2N5HNJ9</accession>
<proteinExistence type="predicted"/>
<dbReference type="OrthoDB" id="1906856at2"/>
<evidence type="ECO:0000313" key="2">
    <source>
        <dbReference type="EMBL" id="PLS07084.1"/>
    </source>
</evidence>
<keyword evidence="1" id="KW-0472">Membrane</keyword>
<name>A0A2N5HNJ9_9BACI</name>
<gene>
    <name evidence="2" type="ORF">CVD27_05215</name>
</gene>
<dbReference type="AlphaFoldDB" id="A0A2N5HNJ9"/>
<organism evidence="2 3">
    <name type="scientific">Neobacillus cucumis</name>
    <dbReference type="NCBI Taxonomy" id="1740721"/>
    <lineage>
        <taxon>Bacteria</taxon>
        <taxon>Bacillati</taxon>
        <taxon>Bacillota</taxon>
        <taxon>Bacilli</taxon>
        <taxon>Bacillales</taxon>
        <taxon>Bacillaceae</taxon>
        <taxon>Neobacillus</taxon>
    </lineage>
</organism>
<comment type="caution">
    <text evidence="2">The sequence shown here is derived from an EMBL/GenBank/DDBJ whole genome shotgun (WGS) entry which is preliminary data.</text>
</comment>
<dbReference type="Proteomes" id="UP000234950">
    <property type="component" value="Unassembled WGS sequence"/>
</dbReference>
<keyword evidence="1" id="KW-1133">Transmembrane helix</keyword>